<feature type="transmembrane region" description="Helical" evidence="2">
    <location>
        <begin position="30"/>
        <end position="49"/>
    </location>
</feature>
<dbReference type="EMBL" id="AK353878">
    <property type="protein sequence ID" value="BAJ85097.1"/>
    <property type="molecule type" value="mRNA"/>
</dbReference>
<protein>
    <submittedName>
        <fullName evidence="3">Predicted protein</fullName>
    </submittedName>
</protein>
<sequence>MNQEQANGHGHHCRSKPPPPRLVLPPVSRTAVPCSLFFLVLLPISFLLAGAPPAGTSLLASRSWTSPMCSCVGSSSCREEWMPQSWNSPSLLSFRQLSVRV</sequence>
<evidence type="ECO:0000313" key="3">
    <source>
        <dbReference type="EMBL" id="BAJ85097.1"/>
    </source>
</evidence>
<evidence type="ECO:0000256" key="1">
    <source>
        <dbReference type="SAM" id="MobiDB-lite"/>
    </source>
</evidence>
<proteinExistence type="evidence at transcript level"/>
<evidence type="ECO:0000256" key="2">
    <source>
        <dbReference type="SAM" id="Phobius"/>
    </source>
</evidence>
<name>F2CQH6_HORVV</name>
<reference evidence="3" key="1">
    <citation type="journal article" date="2011" name="Plant Physiol.">
        <title>Comprehensive sequence analysis of 24,783 barley full-length cDNAs derived from 12 clone libraries.</title>
        <authorList>
            <person name="Matsumoto T."/>
            <person name="Tanaka T."/>
            <person name="Sakai H."/>
            <person name="Amano N."/>
            <person name="Kanamori H."/>
            <person name="Kurita K."/>
            <person name="Kikuta A."/>
            <person name="Kamiya K."/>
            <person name="Yamamoto M."/>
            <person name="Ikawa H."/>
            <person name="Fujii N."/>
            <person name="Hori K."/>
            <person name="Itoh T."/>
            <person name="Sato K."/>
        </authorList>
    </citation>
    <scope>NUCLEOTIDE SEQUENCE</scope>
    <source>
        <tissue evidence="3">Shoot</tissue>
    </source>
</reference>
<keyword evidence="2" id="KW-0812">Transmembrane</keyword>
<organism evidence="3">
    <name type="scientific">Hordeum vulgare subsp. vulgare</name>
    <name type="common">Domesticated barley</name>
    <dbReference type="NCBI Taxonomy" id="112509"/>
    <lineage>
        <taxon>Eukaryota</taxon>
        <taxon>Viridiplantae</taxon>
        <taxon>Streptophyta</taxon>
        <taxon>Embryophyta</taxon>
        <taxon>Tracheophyta</taxon>
        <taxon>Spermatophyta</taxon>
        <taxon>Magnoliopsida</taxon>
        <taxon>Liliopsida</taxon>
        <taxon>Poales</taxon>
        <taxon>Poaceae</taxon>
        <taxon>BOP clade</taxon>
        <taxon>Pooideae</taxon>
        <taxon>Triticodae</taxon>
        <taxon>Triticeae</taxon>
        <taxon>Hordeinae</taxon>
        <taxon>Hordeum</taxon>
    </lineage>
</organism>
<dbReference type="AlphaFoldDB" id="F2CQH6"/>
<feature type="region of interest" description="Disordered" evidence="1">
    <location>
        <begin position="1"/>
        <end position="20"/>
    </location>
</feature>
<accession>F2CQH6</accession>
<keyword evidence="2" id="KW-1133">Transmembrane helix</keyword>
<keyword evidence="2" id="KW-0472">Membrane</keyword>